<dbReference type="OrthoDB" id="1446877at2"/>
<proteinExistence type="predicted"/>
<keyword evidence="3" id="KW-1185">Reference proteome</keyword>
<dbReference type="Proteomes" id="UP000184518">
    <property type="component" value="Unassembled WGS sequence"/>
</dbReference>
<accession>A0A1M5C595</accession>
<evidence type="ECO:0000313" key="3">
    <source>
        <dbReference type="Proteomes" id="UP000184518"/>
    </source>
</evidence>
<name>A0A1M5C595_9FLAO</name>
<evidence type="ECO:0000313" key="2">
    <source>
        <dbReference type="EMBL" id="SHF49943.1"/>
    </source>
</evidence>
<keyword evidence="1" id="KW-1133">Transmembrane helix</keyword>
<reference evidence="3" key="1">
    <citation type="submission" date="2016-11" db="EMBL/GenBank/DDBJ databases">
        <authorList>
            <person name="Varghese N."/>
            <person name="Submissions S."/>
        </authorList>
    </citation>
    <scope>NUCLEOTIDE SEQUENCE [LARGE SCALE GENOMIC DNA]</scope>
    <source>
        <strain evidence="3">DSM 27619</strain>
    </source>
</reference>
<organism evidence="2 3">
    <name type="scientific">Chryseobacterium arachidis</name>
    <dbReference type="NCBI Taxonomy" id="1416778"/>
    <lineage>
        <taxon>Bacteria</taxon>
        <taxon>Pseudomonadati</taxon>
        <taxon>Bacteroidota</taxon>
        <taxon>Flavobacteriia</taxon>
        <taxon>Flavobacteriales</taxon>
        <taxon>Weeksellaceae</taxon>
        <taxon>Chryseobacterium group</taxon>
        <taxon>Chryseobacterium</taxon>
    </lineage>
</organism>
<dbReference type="AlphaFoldDB" id="A0A1M5C595"/>
<protein>
    <submittedName>
        <fullName evidence="2">Uncharacterized protein</fullName>
    </submittedName>
</protein>
<keyword evidence="1" id="KW-0812">Transmembrane</keyword>
<feature type="transmembrane region" description="Helical" evidence="1">
    <location>
        <begin position="6"/>
        <end position="27"/>
    </location>
</feature>
<dbReference type="RefSeq" id="WP_072956934.1">
    <property type="nucleotide sequence ID" value="NZ_FQUT01000004.1"/>
</dbReference>
<keyword evidence="1" id="KW-0472">Membrane</keyword>
<evidence type="ECO:0000256" key="1">
    <source>
        <dbReference type="SAM" id="Phobius"/>
    </source>
</evidence>
<dbReference type="EMBL" id="FQUT01000004">
    <property type="protein sequence ID" value="SHF49943.1"/>
    <property type="molecule type" value="Genomic_DNA"/>
</dbReference>
<sequence>MKDFFNTYILPSGVLLTFVATCINIYYTRQNSRKAKYIDTITSERIKWLSVIRTEISELISVISETLIFYKNEIDQIESQNPDENYIADASYKYQLHYFDSMTKNSLKFKEQVDYETIAKKLYILQLRFNPTEDSGTLNLIRFFINFYKSEYKSKSDIEDAEKVIDELVINIQSMLKNEWEKVKRESKGE</sequence>
<gene>
    <name evidence="2" type="ORF">SAMN05443633_104409</name>
</gene>